<name>A0A6G8F1S9_9BACT</name>
<dbReference type="PANTHER" id="PTHR43300:SF7">
    <property type="entry name" value="UDP-N-ACETYLBACILLOSAMINE N-ACETYLTRANSFERASE"/>
    <property type="match status" value="1"/>
</dbReference>
<dbReference type="EMBL" id="MN990733">
    <property type="protein sequence ID" value="QIM10118.1"/>
    <property type="molecule type" value="Genomic_DNA"/>
</dbReference>
<proteinExistence type="inferred from homology"/>
<dbReference type="Gene3D" id="2.160.10.10">
    <property type="entry name" value="Hexapeptide repeat proteins"/>
    <property type="match status" value="1"/>
</dbReference>
<dbReference type="InterPro" id="IPR011004">
    <property type="entry name" value="Trimer_LpxA-like_sf"/>
</dbReference>
<dbReference type="CDD" id="cd03360">
    <property type="entry name" value="LbH_AT_putative"/>
    <property type="match status" value="1"/>
</dbReference>
<organism evidence="2">
    <name type="scientific">uncultured Prevotella sp</name>
    <dbReference type="NCBI Taxonomy" id="159272"/>
    <lineage>
        <taxon>Bacteria</taxon>
        <taxon>Pseudomonadati</taxon>
        <taxon>Bacteroidota</taxon>
        <taxon>Bacteroidia</taxon>
        <taxon>Bacteroidales</taxon>
        <taxon>Prevotellaceae</taxon>
        <taxon>Prevotella</taxon>
        <taxon>environmental samples</taxon>
    </lineage>
</organism>
<dbReference type="Gene3D" id="3.40.50.720">
    <property type="entry name" value="NAD(P)-binding Rossmann-like Domain"/>
    <property type="match status" value="1"/>
</dbReference>
<dbReference type="Pfam" id="PF14602">
    <property type="entry name" value="Hexapep_2"/>
    <property type="match status" value="1"/>
</dbReference>
<comment type="similarity">
    <text evidence="1">Belongs to the transferase hexapeptide repeat family.</text>
</comment>
<evidence type="ECO:0008006" key="3">
    <source>
        <dbReference type="Google" id="ProtNLM"/>
    </source>
</evidence>
<gene>
    <name evidence="2" type="ORF">Prevot485_2170</name>
</gene>
<evidence type="ECO:0000313" key="2">
    <source>
        <dbReference type="EMBL" id="QIM10118.1"/>
    </source>
</evidence>
<accession>A0A6G8F1S9</accession>
<dbReference type="SUPFAM" id="SSF51161">
    <property type="entry name" value="Trimeric LpxA-like enzymes"/>
    <property type="match status" value="1"/>
</dbReference>
<dbReference type="PANTHER" id="PTHR43300">
    <property type="entry name" value="ACETYLTRANSFERASE"/>
    <property type="match status" value="1"/>
</dbReference>
<dbReference type="AlphaFoldDB" id="A0A6G8F1S9"/>
<sequence length="229" mass="25421">MKQLIIIGTSTTAETIYKFVQQYQLYNVLGFAVNKNYLTANEYCGKPVYAVEDLDTIIDKDKDLLFVAIQWNKLNAERRTVYERLKNDGWHFANIISPYAVVNGKLEGDNCWIADGAIIDFGATIGNNVFVKIGAFVGDNTHVADHCFIGAKSTIAGGCNIGEQSFVGLNSIIFDCTTIGRKCLVGACAVVKRNLPDFTRCKTSSDLCELKQFGEDEIESKLMFSKNIR</sequence>
<dbReference type="InterPro" id="IPR050179">
    <property type="entry name" value="Trans_hexapeptide_repeat"/>
</dbReference>
<evidence type="ECO:0000256" key="1">
    <source>
        <dbReference type="ARBA" id="ARBA00007274"/>
    </source>
</evidence>
<dbReference type="InterPro" id="IPR020019">
    <property type="entry name" value="AcTrfase_PglD-like"/>
</dbReference>
<reference evidence="2" key="1">
    <citation type="journal article" date="2020" name="J. ISSAAS">
        <title>Lactobacilli and other gastrointestinal microbiota of Peromyscus leucopus, reservoir host for agents of Lyme disease and other zoonoses in North America.</title>
        <authorList>
            <person name="Milovic A."/>
            <person name="Bassam K."/>
            <person name="Shao H."/>
            <person name="Chatzistamou I."/>
            <person name="Tufts D.M."/>
            <person name="Diuk-Wasser M."/>
            <person name="Barbour A.G."/>
        </authorList>
    </citation>
    <scope>NUCLEOTIDE SEQUENCE</scope>
    <source>
        <strain evidence="2">LL70</strain>
    </source>
</reference>
<protein>
    <recommendedName>
        <fullName evidence="3">Transferase</fullName>
    </recommendedName>
</protein>
<dbReference type="Pfam" id="PF00132">
    <property type="entry name" value="Hexapep"/>
    <property type="match status" value="1"/>
</dbReference>
<dbReference type="InterPro" id="IPR001451">
    <property type="entry name" value="Hexapep"/>
</dbReference>